<feature type="compositionally biased region" description="Basic residues" evidence="1">
    <location>
        <begin position="143"/>
        <end position="169"/>
    </location>
</feature>
<comment type="caution">
    <text evidence="2">The sequence shown here is derived from an EMBL/GenBank/DDBJ whole genome shotgun (WGS) entry which is preliminary data.</text>
</comment>
<proteinExistence type="predicted"/>
<keyword evidence="3" id="KW-1185">Reference proteome</keyword>
<evidence type="ECO:0000256" key="1">
    <source>
        <dbReference type="SAM" id="MobiDB-lite"/>
    </source>
</evidence>
<evidence type="ECO:0000313" key="2">
    <source>
        <dbReference type="EMBL" id="KAK9048117.1"/>
    </source>
</evidence>
<feature type="compositionally biased region" description="Basic and acidic residues" evidence="1">
    <location>
        <begin position="214"/>
        <end position="226"/>
    </location>
</feature>
<gene>
    <name evidence="2" type="ORF">SSX86_032920</name>
</gene>
<feature type="region of interest" description="Disordered" evidence="1">
    <location>
        <begin position="1"/>
        <end position="226"/>
    </location>
</feature>
<organism evidence="2 3">
    <name type="scientific">Deinandra increscens subsp. villosa</name>
    <dbReference type="NCBI Taxonomy" id="3103831"/>
    <lineage>
        <taxon>Eukaryota</taxon>
        <taxon>Viridiplantae</taxon>
        <taxon>Streptophyta</taxon>
        <taxon>Embryophyta</taxon>
        <taxon>Tracheophyta</taxon>
        <taxon>Spermatophyta</taxon>
        <taxon>Magnoliopsida</taxon>
        <taxon>eudicotyledons</taxon>
        <taxon>Gunneridae</taxon>
        <taxon>Pentapetalae</taxon>
        <taxon>asterids</taxon>
        <taxon>campanulids</taxon>
        <taxon>Asterales</taxon>
        <taxon>Asteraceae</taxon>
        <taxon>Asteroideae</taxon>
        <taxon>Heliantheae alliance</taxon>
        <taxon>Madieae</taxon>
        <taxon>Madiinae</taxon>
        <taxon>Deinandra</taxon>
    </lineage>
</organism>
<feature type="compositionally biased region" description="Basic and acidic residues" evidence="1">
    <location>
        <begin position="90"/>
        <end position="108"/>
    </location>
</feature>
<evidence type="ECO:0000313" key="3">
    <source>
        <dbReference type="Proteomes" id="UP001408789"/>
    </source>
</evidence>
<sequence>MCSNIGVDATDKETIKAPDTVTLRGSGEHKDDEVGDGDKDTLKATDTVSRKGSEDHIDDEVGVTDKVTLKAPDLVTPTGSGEQNDDEVGAADKETLKATETMTPKDSEDHVDDVDPVLNTSPKPNQNALELSQITPDSYHTSPPKKNRKKLKVTWRHGLVRRSGRRRNNRSLSNSAETAHVVDSDDPEMPESSVSVFTKKDINQSKKRKNLRSAHFEKTKDAPKRT</sequence>
<accession>A0AAP0GGU6</accession>
<dbReference type="Proteomes" id="UP001408789">
    <property type="component" value="Unassembled WGS sequence"/>
</dbReference>
<dbReference type="EMBL" id="JBCNJP010015286">
    <property type="protein sequence ID" value="KAK9048117.1"/>
    <property type="molecule type" value="Genomic_DNA"/>
</dbReference>
<name>A0AAP0GGU6_9ASTR</name>
<feature type="compositionally biased region" description="Polar residues" evidence="1">
    <location>
        <begin position="118"/>
        <end position="141"/>
    </location>
</feature>
<dbReference type="AlphaFoldDB" id="A0AAP0GGU6"/>
<feature type="compositionally biased region" description="Basic and acidic residues" evidence="1">
    <location>
        <begin position="26"/>
        <end position="55"/>
    </location>
</feature>
<protein>
    <submittedName>
        <fullName evidence="2">Uncharacterized protein</fullName>
    </submittedName>
</protein>
<reference evidence="2 3" key="1">
    <citation type="submission" date="2024-04" db="EMBL/GenBank/DDBJ databases">
        <title>The reference genome of an endangered Asteraceae, Deinandra increscens subsp. villosa, native to the Central Coast of California.</title>
        <authorList>
            <person name="Guilliams M."/>
            <person name="Hasenstab-Lehman K."/>
            <person name="Meyer R."/>
            <person name="Mcevoy S."/>
        </authorList>
    </citation>
    <scope>NUCLEOTIDE SEQUENCE [LARGE SCALE GENOMIC DNA]</scope>
    <source>
        <tissue evidence="2">Leaf</tissue>
    </source>
</reference>
<feature type="non-terminal residue" evidence="2">
    <location>
        <position position="226"/>
    </location>
</feature>